<sequence length="427" mass="46681">MRGGEVLLKALCVCGWLSHRSDCLKKVEFPVSLFDTSGRALSLVLRFAEGDCVNCVVEDFVSQHAVAGDVSLIVSDLKKIYDGRKDLHPLSLKFDTLVGMVGAPSGSVHVSVPSSTDEEVCTPLIGECRWRQTGGGSGCGGETARKGGREGQRSPVSRAVNGGEDSAAPSNTGPSRTPGASRAAPFENFRDFALSGGFRSVPSEYIKGEAGQDVFAMWAFHHRRGGAGGSAGFYVELGASHPFASSNCYALEVGLGWRGLLVELDSRFAPMYREQRPRAHAVIGDATTLNYPELLGALRAPKDIDYLQIDLDEENGSTMAVLENFDRSVFPLGYRFAAVTFEHDVYISNVYDTRKRSREIFAKHGYIRAVSDVAWRGGPFEDWYVHPELVSREAVEALIALNHFRRREHPAYPGVQSILYKNVLLPM</sequence>
<evidence type="ECO:0000313" key="2">
    <source>
        <dbReference type="EMBL" id="CEM52093.1"/>
    </source>
</evidence>
<evidence type="ECO:0000256" key="1">
    <source>
        <dbReference type="SAM" id="MobiDB-lite"/>
    </source>
</evidence>
<gene>
    <name evidence="2" type="ORF">Cvel_11065</name>
</gene>
<evidence type="ECO:0008006" key="3">
    <source>
        <dbReference type="Google" id="ProtNLM"/>
    </source>
</evidence>
<feature type="region of interest" description="Disordered" evidence="1">
    <location>
        <begin position="134"/>
        <end position="182"/>
    </location>
</feature>
<proteinExistence type="predicted"/>
<dbReference type="PhylomeDB" id="A0A0G4I524"/>
<protein>
    <recommendedName>
        <fullName evidence="3">Methyltransferase FkbM domain-containing protein</fullName>
    </recommendedName>
</protein>
<reference evidence="2" key="1">
    <citation type="submission" date="2014-11" db="EMBL/GenBank/DDBJ databases">
        <authorList>
            <person name="Otto D Thomas"/>
            <person name="Naeem Raeece"/>
        </authorList>
    </citation>
    <scope>NUCLEOTIDE SEQUENCE</scope>
</reference>
<dbReference type="AlphaFoldDB" id="A0A0G4I524"/>
<accession>A0A0G4I524</accession>
<feature type="compositionally biased region" description="Basic and acidic residues" evidence="1">
    <location>
        <begin position="143"/>
        <end position="152"/>
    </location>
</feature>
<organism evidence="2">
    <name type="scientific">Chromera velia CCMP2878</name>
    <dbReference type="NCBI Taxonomy" id="1169474"/>
    <lineage>
        <taxon>Eukaryota</taxon>
        <taxon>Sar</taxon>
        <taxon>Alveolata</taxon>
        <taxon>Colpodellida</taxon>
        <taxon>Chromeraceae</taxon>
        <taxon>Chromera</taxon>
    </lineage>
</organism>
<dbReference type="VEuPathDB" id="CryptoDB:Cvel_11065"/>
<dbReference type="EMBL" id="CDMZ01005138">
    <property type="protein sequence ID" value="CEM52093.1"/>
    <property type="molecule type" value="Genomic_DNA"/>
</dbReference>
<name>A0A0G4I524_9ALVE</name>